<dbReference type="Gene3D" id="3.40.50.150">
    <property type="entry name" value="Vaccinia Virus protein VP39"/>
    <property type="match status" value="1"/>
</dbReference>
<keyword evidence="5" id="KW-0949">S-adenosyl-L-methionine</keyword>
<dbReference type="KEGG" id="meme:HYG87_08870"/>
<evidence type="ECO:0000259" key="10">
    <source>
        <dbReference type="PROSITE" id="PS51684"/>
    </source>
</evidence>
<proteinExistence type="predicted"/>
<dbReference type="InterPro" id="IPR056744">
    <property type="entry name" value="TRM5/TYW2-like_N"/>
</dbReference>
<evidence type="ECO:0000256" key="3">
    <source>
        <dbReference type="ARBA" id="ARBA00022603"/>
    </source>
</evidence>
<evidence type="ECO:0000256" key="6">
    <source>
        <dbReference type="ARBA" id="ARBA00022694"/>
    </source>
</evidence>
<keyword evidence="12" id="KW-1185">Reference proteome</keyword>
<dbReference type="GO" id="GO:0052906">
    <property type="term" value="F:tRNA (guanine(37)-N1)-methyltransferase activity"/>
    <property type="evidence" value="ECO:0007669"/>
    <property type="project" value="UniProtKB-EC"/>
</dbReference>
<keyword evidence="4" id="KW-0808">Transferase</keyword>
<gene>
    <name evidence="11" type="ORF">HYG87_08870</name>
</gene>
<dbReference type="OrthoDB" id="8079at2157"/>
<dbReference type="Proteomes" id="UP000681041">
    <property type="component" value="Chromosome"/>
</dbReference>
<evidence type="ECO:0000256" key="4">
    <source>
        <dbReference type="ARBA" id="ARBA00022679"/>
    </source>
</evidence>
<dbReference type="InterPro" id="IPR030382">
    <property type="entry name" value="MeTrfase_TRM5/TYW2"/>
</dbReference>
<dbReference type="InterPro" id="IPR056743">
    <property type="entry name" value="TRM5-TYW2-like_MTfase"/>
</dbReference>
<dbReference type="AlphaFoldDB" id="A0A8T8K5P7"/>
<name>A0A8T8K5P7_9EURY</name>
<dbReference type="Gene3D" id="3.30.300.110">
    <property type="entry name" value="Met-10+ protein-like domains"/>
    <property type="match status" value="1"/>
</dbReference>
<evidence type="ECO:0000313" key="12">
    <source>
        <dbReference type="Proteomes" id="UP000681041"/>
    </source>
</evidence>
<evidence type="ECO:0000256" key="2">
    <source>
        <dbReference type="ARBA" id="ARBA00022490"/>
    </source>
</evidence>
<evidence type="ECO:0000313" key="11">
    <source>
        <dbReference type="EMBL" id="QUH23864.1"/>
    </source>
</evidence>
<dbReference type="GeneID" id="64820873"/>
<feature type="domain" description="SAM-dependent methyltransferase TRM5/TYW2-type" evidence="10">
    <location>
        <begin position="98"/>
        <end position="343"/>
    </location>
</feature>
<accession>A0A8T8K5P7</accession>
<dbReference type="EMBL" id="CP058560">
    <property type="protein sequence ID" value="QUH23864.1"/>
    <property type="molecule type" value="Genomic_DNA"/>
</dbReference>
<organism evidence="11 12">
    <name type="scientific">Methanobacterium alkalithermotolerans</name>
    <dbReference type="NCBI Taxonomy" id="2731220"/>
    <lineage>
        <taxon>Archaea</taxon>
        <taxon>Methanobacteriati</taxon>
        <taxon>Methanobacteriota</taxon>
        <taxon>Methanomada group</taxon>
        <taxon>Methanobacteria</taxon>
        <taxon>Methanobacteriales</taxon>
        <taxon>Methanobacteriaceae</taxon>
        <taxon>Methanobacterium</taxon>
    </lineage>
</organism>
<dbReference type="PROSITE" id="PS51684">
    <property type="entry name" value="SAM_MT_TRM5_TYW2"/>
    <property type="match status" value="1"/>
</dbReference>
<protein>
    <recommendedName>
        <fullName evidence="1">tRNA (guanine(37)-N(1))-methyltransferase</fullName>
        <ecNumber evidence="1">2.1.1.228</ecNumber>
    </recommendedName>
    <alternativeName>
        <fullName evidence="7">M1G-methyltransferase</fullName>
    </alternativeName>
    <alternativeName>
        <fullName evidence="8">tRNA [GM37] methyltransferase</fullName>
    </alternativeName>
</protein>
<dbReference type="RefSeq" id="WP_211532821.1">
    <property type="nucleotide sequence ID" value="NZ_CP058560.1"/>
</dbReference>
<dbReference type="Pfam" id="PF18093">
    <property type="entry name" value="Trm5_N"/>
    <property type="match status" value="1"/>
</dbReference>
<comment type="catalytic activity">
    <reaction evidence="9">
        <text>guanosine(37) in tRNA + S-adenosyl-L-methionine = N(1)-methylguanosine(37) in tRNA + S-adenosyl-L-homocysteine + H(+)</text>
        <dbReference type="Rhea" id="RHEA:36899"/>
        <dbReference type="Rhea" id="RHEA-COMP:10145"/>
        <dbReference type="Rhea" id="RHEA-COMP:10147"/>
        <dbReference type="ChEBI" id="CHEBI:15378"/>
        <dbReference type="ChEBI" id="CHEBI:57856"/>
        <dbReference type="ChEBI" id="CHEBI:59789"/>
        <dbReference type="ChEBI" id="CHEBI:73542"/>
        <dbReference type="ChEBI" id="CHEBI:74269"/>
        <dbReference type="EC" id="2.1.1.228"/>
    </reaction>
</comment>
<sequence>MLAFKVPKQSANDLRKFLLIKEWIDLDFKIKTDDKSVFIPLNRRLEDYILENLPLSKWGNIEIVNMEFESLKRSPKSIKEYLQGKLDDEKIEDLKKSFDIIGDVVILEIPAELEDDKYSIGEAALKFTRRKAVYRKSSEIKGVIRTRQLEHLAGEDDSLTIHQEYGSRLALDIKKVYFSPRLATERNRIASQVQTGEKILDMFAGVGPFSILIARKKTVNIYAVDINPDAVGFMKKNIQLNKLKGKIVPLEGDVREIVSVKKIKVDRTIMNLPGFAWEFLDTAVDSLVEGGVLHYYEFAADYKRAISRIKKAAYPRDVEILGLKKVKSSSPGEWQVVVDARIS</sequence>
<dbReference type="PANTHER" id="PTHR23245:SF36">
    <property type="entry name" value="TRNA (GUANINE(37)-N1)-METHYLTRANSFERASE"/>
    <property type="match status" value="1"/>
</dbReference>
<dbReference type="GO" id="GO:0005737">
    <property type="term" value="C:cytoplasm"/>
    <property type="evidence" value="ECO:0007669"/>
    <property type="project" value="TreeGrafter"/>
</dbReference>
<dbReference type="Gene3D" id="3.30.70.2580">
    <property type="match status" value="1"/>
</dbReference>
<dbReference type="Pfam" id="PF25133">
    <property type="entry name" value="TYW2_N_2"/>
    <property type="match status" value="1"/>
</dbReference>
<dbReference type="PANTHER" id="PTHR23245">
    <property type="entry name" value="TRNA METHYLTRANSFERASE"/>
    <property type="match status" value="1"/>
</dbReference>
<dbReference type="EC" id="2.1.1.228" evidence="1"/>
<dbReference type="Pfam" id="PF02475">
    <property type="entry name" value="TRM5-TYW2_MTfase"/>
    <property type="match status" value="1"/>
</dbReference>
<dbReference type="SUPFAM" id="SSF53335">
    <property type="entry name" value="S-adenosyl-L-methionine-dependent methyltransferases"/>
    <property type="match status" value="1"/>
</dbReference>
<evidence type="ECO:0000256" key="9">
    <source>
        <dbReference type="ARBA" id="ARBA00047783"/>
    </source>
</evidence>
<evidence type="ECO:0000256" key="1">
    <source>
        <dbReference type="ARBA" id="ARBA00012807"/>
    </source>
</evidence>
<dbReference type="InterPro" id="IPR040601">
    <property type="entry name" value="Trm5a/b_N"/>
</dbReference>
<dbReference type="InterPro" id="IPR029063">
    <property type="entry name" value="SAM-dependent_MTases_sf"/>
</dbReference>
<reference evidence="11" key="1">
    <citation type="submission" date="2020-07" db="EMBL/GenBank/DDBJ databases">
        <title>Methanobacterium. sp. MethCan genome.</title>
        <authorList>
            <person name="Postec A."/>
            <person name="Quemeneur M."/>
        </authorList>
    </citation>
    <scope>NUCLEOTIDE SEQUENCE</scope>
    <source>
        <strain evidence="11">MethCAN</strain>
    </source>
</reference>
<evidence type="ECO:0000256" key="7">
    <source>
        <dbReference type="ARBA" id="ARBA00029736"/>
    </source>
</evidence>
<evidence type="ECO:0000256" key="5">
    <source>
        <dbReference type="ARBA" id="ARBA00022691"/>
    </source>
</evidence>
<keyword evidence="6" id="KW-0819">tRNA processing</keyword>
<dbReference type="FunFam" id="3.30.300.110:FF:000001">
    <property type="entry name" value="tRNA (guanine(37)-N1)-methyltransferase"/>
    <property type="match status" value="1"/>
</dbReference>
<dbReference type="GO" id="GO:0002939">
    <property type="term" value="P:tRNA N1-guanine methylation"/>
    <property type="evidence" value="ECO:0007669"/>
    <property type="project" value="TreeGrafter"/>
</dbReference>
<evidence type="ECO:0000256" key="8">
    <source>
        <dbReference type="ARBA" id="ARBA00033392"/>
    </source>
</evidence>
<keyword evidence="3 11" id="KW-0489">Methyltransferase</keyword>
<keyword evidence="2" id="KW-0963">Cytoplasm</keyword>
<dbReference type="CDD" id="cd02440">
    <property type="entry name" value="AdoMet_MTases"/>
    <property type="match status" value="1"/>
</dbReference>